<dbReference type="SUPFAM" id="SSF143870">
    <property type="entry name" value="PF0523-like"/>
    <property type="match status" value="1"/>
</dbReference>
<dbReference type="AlphaFoldDB" id="A0A1B6LR33"/>
<sequence length="173" mass="18893">MAVVKVSLFNGKHLSCALLTNVKNASHLKKQLLLGKLQCALIKPTLIVDLFQLSVAANKSVLLDSQGKLITKSLYTEVLFNLSISKNISQSLVKFGIDDTDTELIMLSFSDDSDVANILMQIEGDIVKLDKLKDFTNQSAVSKAYKINDSELSVSSLIDLVASKISTKDFVNV</sequence>
<dbReference type="InterPro" id="IPR036504">
    <property type="entry name" value="CGI121/TPRKB_sf"/>
</dbReference>
<evidence type="ECO:0000256" key="5">
    <source>
        <dbReference type="RuleBase" id="RU004398"/>
    </source>
</evidence>
<dbReference type="GO" id="GO:0005634">
    <property type="term" value="C:nucleus"/>
    <property type="evidence" value="ECO:0007669"/>
    <property type="project" value="UniProtKB-SubCell"/>
</dbReference>
<dbReference type="PANTHER" id="PTHR15840">
    <property type="entry name" value="CGI-121 FAMILY MEMBER"/>
    <property type="match status" value="1"/>
</dbReference>
<dbReference type="NCBIfam" id="NF011465">
    <property type="entry name" value="PRK14886.1-1"/>
    <property type="match status" value="1"/>
</dbReference>
<evidence type="ECO:0000313" key="6">
    <source>
        <dbReference type="EMBL" id="JAT26168.1"/>
    </source>
</evidence>
<dbReference type="PANTHER" id="PTHR15840:SF10">
    <property type="entry name" value="EKC_KEOPS COMPLEX SUBUNIT TPRKB"/>
    <property type="match status" value="1"/>
</dbReference>
<reference evidence="6" key="1">
    <citation type="submission" date="2015-11" db="EMBL/GenBank/DDBJ databases">
        <title>De novo transcriptome assembly of four potential Pierce s Disease insect vectors from Arizona vineyards.</title>
        <authorList>
            <person name="Tassone E.E."/>
        </authorList>
    </citation>
    <scope>NUCLEOTIDE SEQUENCE</scope>
</reference>
<evidence type="ECO:0000256" key="1">
    <source>
        <dbReference type="ARBA" id="ARBA00004123"/>
    </source>
</evidence>
<comment type="subcellular location">
    <subcellularLocation>
        <location evidence="1">Nucleus</location>
    </subcellularLocation>
</comment>
<evidence type="ECO:0000256" key="4">
    <source>
        <dbReference type="ARBA" id="ARBA00023242"/>
    </source>
</evidence>
<comment type="similarity">
    <text evidence="2 5">Belongs to the CGI121/TPRKB family.</text>
</comment>
<dbReference type="EMBL" id="GEBQ01013809">
    <property type="protein sequence ID" value="JAT26168.1"/>
    <property type="molecule type" value="Transcribed_RNA"/>
</dbReference>
<dbReference type="InterPro" id="IPR013926">
    <property type="entry name" value="CGI121/TPRKB"/>
</dbReference>
<dbReference type="GO" id="GO:0002949">
    <property type="term" value="P:tRNA threonylcarbamoyladenosine modification"/>
    <property type="evidence" value="ECO:0007669"/>
    <property type="project" value="TreeGrafter"/>
</dbReference>
<keyword evidence="3" id="KW-0819">tRNA processing</keyword>
<dbReference type="GO" id="GO:0005829">
    <property type="term" value="C:cytosol"/>
    <property type="evidence" value="ECO:0007669"/>
    <property type="project" value="TreeGrafter"/>
</dbReference>
<gene>
    <name evidence="6" type="ORF">g.21165</name>
</gene>
<accession>A0A1B6LR33</accession>
<proteinExistence type="inferred from homology"/>
<organism evidence="6">
    <name type="scientific">Graphocephala atropunctata</name>
    <dbReference type="NCBI Taxonomy" id="36148"/>
    <lineage>
        <taxon>Eukaryota</taxon>
        <taxon>Metazoa</taxon>
        <taxon>Ecdysozoa</taxon>
        <taxon>Arthropoda</taxon>
        <taxon>Hexapoda</taxon>
        <taxon>Insecta</taxon>
        <taxon>Pterygota</taxon>
        <taxon>Neoptera</taxon>
        <taxon>Paraneoptera</taxon>
        <taxon>Hemiptera</taxon>
        <taxon>Auchenorrhyncha</taxon>
        <taxon>Membracoidea</taxon>
        <taxon>Cicadellidae</taxon>
        <taxon>Cicadellinae</taxon>
        <taxon>Cicadellini</taxon>
        <taxon>Graphocephala</taxon>
    </lineage>
</organism>
<name>A0A1B6LR33_9HEMI</name>
<dbReference type="Pfam" id="PF08617">
    <property type="entry name" value="CGI-121"/>
    <property type="match status" value="1"/>
</dbReference>
<protein>
    <submittedName>
        <fullName evidence="6">Uncharacterized protein</fullName>
    </submittedName>
</protein>
<dbReference type="GO" id="GO:0000408">
    <property type="term" value="C:EKC/KEOPS complex"/>
    <property type="evidence" value="ECO:0007669"/>
    <property type="project" value="TreeGrafter"/>
</dbReference>
<evidence type="ECO:0000256" key="2">
    <source>
        <dbReference type="ARBA" id="ARBA00005546"/>
    </source>
</evidence>
<keyword evidence="4 5" id="KW-0539">Nucleus</keyword>
<evidence type="ECO:0000256" key="3">
    <source>
        <dbReference type="ARBA" id="ARBA00022694"/>
    </source>
</evidence>
<dbReference type="Gene3D" id="3.30.2380.10">
    <property type="entry name" value="CGI121/TPRKB"/>
    <property type="match status" value="1"/>
</dbReference>